<reference evidence="1 2" key="1">
    <citation type="submission" date="2019-08" db="EMBL/GenBank/DDBJ databases">
        <title>In-depth cultivation of the pig gut microbiome towards novel bacterial diversity and tailored functional studies.</title>
        <authorList>
            <person name="Wylensek D."/>
            <person name="Hitch T.C.A."/>
            <person name="Clavel T."/>
        </authorList>
    </citation>
    <scope>NUCLEOTIDE SEQUENCE [LARGE SCALE GENOMIC DNA]</scope>
    <source>
        <strain evidence="1 2">BL-178-WT-3A</strain>
    </source>
</reference>
<evidence type="ECO:0000313" key="1">
    <source>
        <dbReference type="EMBL" id="MST54276.1"/>
    </source>
</evidence>
<dbReference type="OrthoDB" id="2960905at2"/>
<protein>
    <submittedName>
        <fullName evidence="1">YbbR-like domain-containing protein</fullName>
    </submittedName>
</protein>
<dbReference type="InterPro" id="IPR053154">
    <property type="entry name" value="c-di-AMP_regulator"/>
</dbReference>
<dbReference type="Proteomes" id="UP000471052">
    <property type="component" value="Unassembled WGS sequence"/>
</dbReference>
<evidence type="ECO:0000313" key="2">
    <source>
        <dbReference type="Proteomes" id="UP000471052"/>
    </source>
</evidence>
<proteinExistence type="predicted"/>
<name>A0A6N7WSY5_STRAY</name>
<comment type="caution">
    <text evidence="1">The sequence shown here is derived from an EMBL/GenBank/DDBJ whole genome shotgun (WGS) entry which is preliminary data.</text>
</comment>
<dbReference type="Gene3D" id="2.170.120.40">
    <property type="entry name" value="YbbR-like domain"/>
    <property type="match status" value="2"/>
</dbReference>
<dbReference type="Gene3D" id="2.170.120.30">
    <property type="match status" value="1"/>
</dbReference>
<dbReference type="PANTHER" id="PTHR37804">
    <property type="entry name" value="CDAA REGULATORY PROTEIN CDAR"/>
    <property type="match status" value="1"/>
</dbReference>
<dbReference type="RefSeq" id="WP_154455377.1">
    <property type="nucleotide sequence ID" value="NZ_BRXN01000048.1"/>
</dbReference>
<dbReference type="InterPro" id="IPR012505">
    <property type="entry name" value="YbbR"/>
</dbReference>
<accession>A0A6N7WSY5</accession>
<sequence>MRRFFNSQVWLVVVSIIFAILLFLTAMSSNYNRTGSQVSGATETYTHTLTNVPIDIKYDSDKYFISGYSYETEVYLTSINRVKLDSEINSDTRSFKVVANLTKYGEGTQTVPLKVTNLPTGVTATASPSHISVTIGKKKTKTFAVKGEVDSNQIASGYELKKVSTDLSEVEVTSDESIINQIDHVVAKLPESEVLDSDYSGRVALQAVAADGTILASAINPSKAKLDVTVKKLTKSVPLTVRTTGEMNSSLSDIAYKPSQTQVTISGSQEALNAVNEVVATVDISNITKDTNVSVNLSADDVTVIPSVVTIQLTVTKK</sequence>
<gene>
    <name evidence="1" type="ORF">FYJ82_07795</name>
</gene>
<dbReference type="EMBL" id="VUNP01000038">
    <property type="protein sequence ID" value="MST54276.1"/>
    <property type="molecule type" value="Genomic_DNA"/>
</dbReference>
<dbReference type="Pfam" id="PF07949">
    <property type="entry name" value="YbbR"/>
    <property type="match status" value="3"/>
</dbReference>
<dbReference type="AlphaFoldDB" id="A0A6N7WSY5"/>
<organism evidence="1 2">
    <name type="scientific">Streptococcus alactolyticus</name>
    <dbReference type="NCBI Taxonomy" id="29389"/>
    <lineage>
        <taxon>Bacteria</taxon>
        <taxon>Bacillati</taxon>
        <taxon>Bacillota</taxon>
        <taxon>Bacilli</taxon>
        <taxon>Lactobacillales</taxon>
        <taxon>Streptococcaceae</taxon>
        <taxon>Streptococcus</taxon>
    </lineage>
</organism>
<dbReference type="PANTHER" id="PTHR37804:SF1">
    <property type="entry name" value="CDAA REGULATORY PROTEIN CDAR"/>
    <property type="match status" value="1"/>
</dbReference>